<dbReference type="GO" id="GO:0003676">
    <property type="term" value="F:nucleic acid binding"/>
    <property type="evidence" value="ECO:0007669"/>
    <property type="project" value="InterPro"/>
</dbReference>
<protein>
    <recommendedName>
        <fullName evidence="4">Integrase zinc-binding domain-containing protein</fullName>
    </recommendedName>
</protein>
<dbReference type="EMBL" id="CADCXV010000664">
    <property type="protein sequence ID" value="CAB0032096.1"/>
    <property type="molecule type" value="Genomic_DNA"/>
</dbReference>
<accession>A0A6H5I221</accession>
<gene>
    <name evidence="2" type="ORF">TBRA_LOCUS4045</name>
</gene>
<keyword evidence="3" id="KW-1185">Reference proteome</keyword>
<dbReference type="InterPro" id="IPR012337">
    <property type="entry name" value="RNaseH-like_sf"/>
</dbReference>
<reference evidence="2 3" key="1">
    <citation type="submission" date="2020-02" db="EMBL/GenBank/DDBJ databases">
        <authorList>
            <person name="Ferguson B K."/>
        </authorList>
    </citation>
    <scope>NUCLEOTIDE SEQUENCE [LARGE SCALE GENOMIC DNA]</scope>
</reference>
<feature type="compositionally biased region" description="Basic residues" evidence="1">
    <location>
        <begin position="618"/>
        <end position="629"/>
    </location>
</feature>
<dbReference type="Gene3D" id="3.30.420.10">
    <property type="entry name" value="Ribonuclease H-like superfamily/Ribonuclease H"/>
    <property type="match status" value="1"/>
</dbReference>
<feature type="compositionally biased region" description="Basic and acidic residues" evidence="1">
    <location>
        <begin position="123"/>
        <end position="132"/>
    </location>
</feature>
<feature type="region of interest" description="Disordered" evidence="1">
    <location>
        <begin position="575"/>
        <end position="634"/>
    </location>
</feature>
<dbReference type="InterPro" id="IPR052160">
    <property type="entry name" value="Gypsy_RT_Integrase-like"/>
</dbReference>
<evidence type="ECO:0008006" key="4">
    <source>
        <dbReference type="Google" id="ProtNLM"/>
    </source>
</evidence>
<feature type="compositionally biased region" description="Basic residues" evidence="1">
    <location>
        <begin position="406"/>
        <end position="416"/>
    </location>
</feature>
<dbReference type="InterPro" id="IPR036397">
    <property type="entry name" value="RNaseH_sf"/>
</dbReference>
<feature type="compositionally biased region" description="Low complexity" evidence="1">
    <location>
        <begin position="364"/>
        <end position="380"/>
    </location>
</feature>
<organism evidence="2 3">
    <name type="scientific">Trichogramma brassicae</name>
    <dbReference type="NCBI Taxonomy" id="86971"/>
    <lineage>
        <taxon>Eukaryota</taxon>
        <taxon>Metazoa</taxon>
        <taxon>Ecdysozoa</taxon>
        <taxon>Arthropoda</taxon>
        <taxon>Hexapoda</taxon>
        <taxon>Insecta</taxon>
        <taxon>Pterygota</taxon>
        <taxon>Neoptera</taxon>
        <taxon>Endopterygota</taxon>
        <taxon>Hymenoptera</taxon>
        <taxon>Apocrita</taxon>
        <taxon>Proctotrupomorpha</taxon>
        <taxon>Chalcidoidea</taxon>
        <taxon>Trichogrammatidae</taxon>
        <taxon>Trichogramma</taxon>
    </lineage>
</organism>
<evidence type="ECO:0000313" key="2">
    <source>
        <dbReference type="EMBL" id="CAB0032096.1"/>
    </source>
</evidence>
<feature type="non-terminal residue" evidence="2">
    <location>
        <position position="1042"/>
    </location>
</feature>
<feature type="region of interest" description="Disordered" evidence="1">
    <location>
        <begin position="819"/>
        <end position="874"/>
    </location>
</feature>
<proteinExistence type="predicted"/>
<evidence type="ECO:0000313" key="3">
    <source>
        <dbReference type="Proteomes" id="UP000479190"/>
    </source>
</evidence>
<feature type="compositionally biased region" description="Gly residues" evidence="1">
    <location>
        <begin position="599"/>
        <end position="610"/>
    </location>
</feature>
<feature type="region of interest" description="Disordered" evidence="1">
    <location>
        <begin position="337"/>
        <end position="416"/>
    </location>
</feature>
<feature type="compositionally biased region" description="Low complexity" evidence="1">
    <location>
        <begin position="337"/>
        <end position="354"/>
    </location>
</feature>
<dbReference type="PANTHER" id="PTHR47266">
    <property type="entry name" value="ENDONUCLEASE-RELATED"/>
    <property type="match status" value="1"/>
</dbReference>
<name>A0A6H5I221_9HYME</name>
<feature type="compositionally biased region" description="Polar residues" evidence="1">
    <location>
        <begin position="823"/>
        <end position="836"/>
    </location>
</feature>
<feature type="compositionally biased region" description="Basic and acidic residues" evidence="1">
    <location>
        <begin position="845"/>
        <end position="866"/>
    </location>
</feature>
<sequence>MWYAVEEYCNSCDVCQRYKVPQTGPKGLMTRRVVDRPWAVVAADMMEFPRSKNQNKYLLVFQDLFTRWIEIVQPLRKANGMERNTNEEQRRFVCRRCQGSNRKGLHRQSGRRWTSERGGGVESSERNASEEARAQQEAVAELNEYVRLMELGVPARLRPEPEGRAVVEVSGELIPVFARPSMHASEDAMDWEESVQPGNYSWQRPAWQQRTDADRRRASVSVDRPAALARASVLHRRARDVARTEEESRCWRRRHGQCWSSWWRPVNRLEEWDGEAFEEVFRGSPEEEVFVVGGGGGDGYASSLRTICAAVASTSSAGELRGGTAWLGVPAVRRATAAPATDGVSPRRATTTAPASPPGALPRAATTSSATSTATATTSARGSPRGGSTLSPVAGPSSLSGEHGRTGSHPRRKFWRPGAVPKRRFWARVCGKGHECRPCRHEWVRRNLPLFLSQSHIIRAHESWQVKTCRRFTKSRNARIFRCIKRTSLRCPGKIVVVDEDLNIDETKTRAHHGHDQDLHFLEKQAFKHQAKKSARYCPSVYFSPDEKFIVSLLGKICKSISEKLGKQKCLTKNFNEGRGRGRGRGRATGEARRRGRGARGGAGGRGRAGGAAAARGVRGRVGRGRGRGRAQLPPVQDDVIDDEQPVAEVDDFELHEDQAAVVREPVGGAAVEVLPLLQEPRAVPVQAAVVAVEPTVEENQAERDALLEDRLENFPPVRELPAPPVPVAAEVVEPSGTDGEQAERDALLEDRLENFPPVQELPVPPVPVAAVVVEPSGTNGEEAEQDALLVDFQDPQVPELETVPSHQVVVDDFPRIEDPQAQPENESQIPAQQEADQPGNEPKVSGREDRNLRRPREDVPDGERPSRHKRRRLHLKQKLHNDVAPVELNWNITNTVPFQSSFVGAALPFSLECDEISSAFRCNNSIKFTLPLDIETCNGVLPNLSRASIGTVRCFSSQILNSIFAVYSSVSTSQILCKQVYPFSSAIFGSPLVSEKTLPSLCYLWILPDAIVDCVKLPILCAARRGRQVQLCGRSELMCKV</sequence>
<dbReference type="SUPFAM" id="SSF53098">
    <property type="entry name" value="Ribonuclease H-like"/>
    <property type="match status" value="1"/>
</dbReference>
<dbReference type="AlphaFoldDB" id="A0A6H5I221"/>
<evidence type="ECO:0000256" key="1">
    <source>
        <dbReference type="SAM" id="MobiDB-lite"/>
    </source>
</evidence>
<dbReference type="Proteomes" id="UP000479190">
    <property type="component" value="Unassembled WGS sequence"/>
</dbReference>
<feature type="region of interest" description="Disordered" evidence="1">
    <location>
        <begin position="102"/>
        <end position="132"/>
    </location>
</feature>